<keyword evidence="4 14" id="KW-0732">Signal</keyword>
<evidence type="ECO:0000256" key="5">
    <source>
        <dbReference type="ARBA" id="ARBA00022741"/>
    </source>
</evidence>
<feature type="chain" id="PRO_5012578151" description="Protein kinase domain-containing protein" evidence="14">
    <location>
        <begin position="28"/>
        <end position="673"/>
    </location>
</feature>
<dbReference type="Pfam" id="PF07714">
    <property type="entry name" value="PK_Tyr_Ser-Thr"/>
    <property type="match status" value="1"/>
</dbReference>
<evidence type="ECO:0000256" key="12">
    <source>
        <dbReference type="ARBA" id="ARBA00047558"/>
    </source>
</evidence>
<dbReference type="PANTHER" id="PTHR27005:SF511">
    <property type="entry name" value="WALL-ASSOCIATED RECEPTOR KINASE 1-RELATED"/>
    <property type="match status" value="1"/>
</dbReference>
<dbReference type="PANTHER" id="PTHR27005">
    <property type="entry name" value="WALL-ASSOCIATED RECEPTOR KINASE-LIKE 21"/>
    <property type="match status" value="1"/>
</dbReference>
<dbReference type="EMBL" id="MTKT01005852">
    <property type="protein sequence ID" value="OWM63922.1"/>
    <property type="molecule type" value="Genomic_DNA"/>
</dbReference>
<keyword evidence="2" id="KW-0597">Phosphoprotein</keyword>
<gene>
    <name evidence="16" type="ORF">CDL15_Pgr024759</name>
</gene>
<name>A0A218VVJ6_PUNGR</name>
<evidence type="ECO:0000256" key="13">
    <source>
        <dbReference type="ARBA" id="ARBA00047951"/>
    </source>
</evidence>
<dbReference type="InterPro" id="IPR001245">
    <property type="entry name" value="Ser-Thr/Tyr_kinase_cat_dom"/>
</dbReference>
<comment type="catalytic activity">
    <reaction evidence="12">
        <text>L-seryl-[protein] + ATP = O-phospho-L-seryl-[protein] + ADP + H(+)</text>
        <dbReference type="Rhea" id="RHEA:17989"/>
        <dbReference type="Rhea" id="RHEA-COMP:9863"/>
        <dbReference type="Rhea" id="RHEA-COMP:11604"/>
        <dbReference type="ChEBI" id="CHEBI:15378"/>
        <dbReference type="ChEBI" id="CHEBI:29999"/>
        <dbReference type="ChEBI" id="CHEBI:30616"/>
        <dbReference type="ChEBI" id="CHEBI:83421"/>
        <dbReference type="ChEBI" id="CHEBI:456216"/>
    </reaction>
</comment>
<keyword evidence="11" id="KW-0325">Glycoprotein</keyword>
<evidence type="ECO:0000256" key="6">
    <source>
        <dbReference type="ARBA" id="ARBA00022777"/>
    </source>
</evidence>
<evidence type="ECO:0000256" key="10">
    <source>
        <dbReference type="ARBA" id="ARBA00023157"/>
    </source>
</evidence>
<comment type="subcellular location">
    <subcellularLocation>
        <location evidence="1">Membrane</location>
        <topology evidence="1">Single-pass type I membrane protein</topology>
    </subcellularLocation>
</comment>
<evidence type="ECO:0000256" key="7">
    <source>
        <dbReference type="ARBA" id="ARBA00022840"/>
    </source>
</evidence>
<organism evidence="16 17">
    <name type="scientific">Punica granatum</name>
    <name type="common">Pomegranate</name>
    <dbReference type="NCBI Taxonomy" id="22663"/>
    <lineage>
        <taxon>Eukaryota</taxon>
        <taxon>Viridiplantae</taxon>
        <taxon>Streptophyta</taxon>
        <taxon>Embryophyta</taxon>
        <taxon>Tracheophyta</taxon>
        <taxon>Spermatophyta</taxon>
        <taxon>Magnoliopsida</taxon>
        <taxon>eudicotyledons</taxon>
        <taxon>Gunneridae</taxon>
        <taxon>Pentapetalae</taxon>
        <taxon>rosids</taxon>
        <taxon>malvids</taxon>
        <taxon>Myrtales</taxon>
        <taxon>Lythraceae</taxon>
        <taxon>Punica</taxon>
    </lineage>
</organism>
<dbReference type="InterPro" id="IPR008271">
    <property type="entry name" value="Ser/Thr_kinase_AS"/>
</dbReference>
<evidence type="ECO:0000256" key="11">
    <source>
        <dbReference type="ARBA" id="ARBA00023180"/>
    </source>
</evidence>
<dbReference type="SUPFAM" id="SSF56112">
    <property type="entry name" value="Protein kinase-like (PK-like)"/>
    <property type="match status" value="1"/>
</dbReference>
<proteinExistence type="predicted"/>
<evidence type="ECO:0000259" key="15">
    <source>
        <dbReference type="PROSITE" id="PS50011"/>
    </source>
</evidence>
<dbReference type="Gene3D" id="1.10.510.10">
    <property type="entry name" value="Transferase(Phosphotransferase) domain 1"/>
    <property type="match status" value="1"/>
</dbReference>
<dbReference type="GO" id="GO:0005524">
    <property type="term" value="F:ATP binding"/>
    <property type="evidence" value="ECO:0007669"/>
    <property type="project" value="UniProtKB-KW"/>
</dbReference>
<keyword evidence="6" id="KW-0418">Kinase</keyword>
<protein>
    <recommendedName>
        <fullName evidence="15">Protein kinase domain-containing protein</fullName>
    </recommendedName>
</protein>
<dbReference type="GO" id="GO:0004674">
    <property type="term" value="F:protein serine/threonine kinase activity"/>
    <property type="evidence" value="ECO:0007669"/>
    <property type="project" value="TreeGrafter"/>
</dbReference>
<dbReference type="PROSITE" id="PS50011">
    <property type="entry name" value="PROTEIN_KINASE_DOM"/>
    <property type="match status" value="1"/>
</dbReference>
<dbReference type="InterPro" id="IPR000719">
    <property type="entry name" value="Prot_kinase_dom"/>
</dbReference>
<comment type="caution">
    <text evidence="16">The sequence shown here is derived from an EMBL/GenBank/DDBJ whole genome shotgun (WGS) entry which is preliminary data.</text>
</comment>
<keyword evidence="9" id="KW-0472">Membrane</keyword>
<dbReference type="Gene3D" id="3.30.200.20">
    <property type="entry name" value="Phosphorylase Kinase, domain 1"/>
    <property type="match status" value="1"/>
</dbReference>
<dbReference type="InterPro" id="IPR025287">
    <property type="entry name" value="WAK_GUB"/>
</dbReference>
<evidence type="ECO:0000256" key="2">
    <source>
        <dbReference type="ARBA" id="ARBA00022553"/>
    </source>
</evidence>
<evidence type="ECO:0000256" key="8">
    <source>
        <dbReference type="ARBA" id="ARBA00022989"/>
    </source>
</evidence>
<dbReference type="Proteomes" id="UP000197138">
    <property type="component" value="Unassembled WGS sequence"/>
</dbReference>
<dbReference type="AlphaFoldDB" id="A0A218VVJ6"/>
<reference evidence="17" key="1">
    <citation type="journal article" date="2017" name="Plant J.">
        <title>The pomegranate (Punica granatum L.) genome and the genomics of punicalagin biosynthesis.</title>
        <authorList>
            <person name="Qin G."/>
            <person name="Xu C."/>
            <person name="Ming R."/>
            <person name="Tang H."/>
            <person name="Guyot R."/>
            <person name="Kramer E.M."/>
            <person name="Hu Y."/>
            <person name="Yi X."/>
            <person name="Qi Y."/>
            <person name="Xu X."/>
            <person name="Gao Z."/>
            <person name="Pan H."/>
            <person name="Jian J."/>
            <person name="Tian Y."/>
            <person name="Yue Z."/>
            <person name="Xu Y."/>
        </authorList>
    </citation>
    <scope>NUCLEOTIDE SEQUENCE [LARGE SCALE GENOMIC DNA]</scope>
    <source>
        <strain evidence="17">cv. Dabenzi</strain>
    </source>
</reference>
<dbReference type="PROSITE" id="PS00108">
    <property type="entry name" value="PROTEIN_KINASE_ST"/>
    <property type="match status" value="1"/>
</dbReference>
<comment type="catalytic activity">
    <reaction evidence="13">
        <text>L-threonyl-[protein] + ATP = O-phospho-L-threonyl-[protein] + ADP + H(+)</text>
        <dbReference type="Rhea" id="RHEA:46608"/>
        <dbReference type="Rhea" id="RHEA-COMP:11060"/>
        <dbReference type="Rhea" id="RHEA-COMP:11605"/>
        <dbReference type="ChEBI" id="CHEBI:15378"/>
        <dbReference type="ChEBI" id="CHEBI:30013"/>
        <dbReference type="ChEBI" id="CHEBI:30616"/>
        <dbReference type="ChEBI" id="CHEBI:61977"/>
        <dbReference type="ChEBI" id="CHEBI:456216"/>
    </reaction>
</comment>
<keyword evidence="10" id="KW-1015">Disulfide bond</keyword>
<dbReference type="GO" id="GO:0007166">
    <property type="term" value="P:cell surface receptor signaling pathway"/>
    <property type="evidence" value="ECO:0007669"/>
    <property type="project" value="InterPro"/>
</dbReference>
<evidence type="ECO:0000256" key="3">
    <source>
        <dbReference type="ARBA" id="ARBA00022692"/>
    </source>
</evidence>
<evidence type="ECO:0000313" key="17">
    <source>
        <dbReference type="Proteomes" id="UP000197138"/>
    </source>
</evidence>
<evidence type="ECO:0000256" key="14">
    <source>
        <dbReference type="SAM" id="SignalP"/>
    </source>
</evidence>
<dbReference type="FunFam" id="3.30.200.20:FF:001332">
    <property type="entry name" value="Wall-associated receptor kinase-like 10"/>
    <property type="match status" value="1"/>
</dbReference>
<dbReference type="GO" id="GO:0030247">
    <property type="term" value="F:polysaccharide binding"/>
    <property type="evidence" value="ECO:0007669"/>
    <property type="project" value="InterPro"/>
</dbReference>
<keyword evidence="7" id="KW-0067">ATP-binding</keyword>
<feature type="signal peptide" evidence="14">
    <location>
        <begin position="1"/>
        <end position="27"/>
    </location>
</feature>
<keyword evidence="8" id="KW-1133">Transmembrane helix</keyword>
<dbReference type="GO" id="GO:0005886">
    <property type="term" value="C:plasma membrane"/>
    <property type="evidence" value="ECO:0007669"/>
    <property type="project" value="TreeGrafter"/>
</dbReference>
<dbReference type="SMART" id="SM00220">
    <property type="entry name" value="S_TKc"/>
    <property type="match status" value="1"/>
</dbReference>
<keyword evidence="5" id="KW-0547">Nucleotide-binding</keyword>
<evidence type="ECO:0000256" key="1">
    <source>
        <dbReference type="ARBA" id="ARBA00004479"/>
    </source>
</evidence>
<keyword evidence="6" id="KW-0808">Transferase</keyword>
<dbReference type="InterPro" id="IPR045274">
    <property type="entry name" value="WAK-like"/>
</dbReference>
<dbReference type="CDD" id="cd14066">
    <property type="entry name" value="STKc_IRAK"/>
    <property type="match status" value="1"/>
</dbReference>
<evidence type="ECO:0000256" key="9">
    <source>
        <dbReference type="ARBA" id="ARBA00023136"/>
    </source>
</evidence>
<dbReference type="Pfam" id="PF13947">
    <property type="entry name" value="GUB_WAK_bind"/>
    <property type="match status" value="1"/>
</dbReference>
<evidence type="ECO:0000256" key="4">
    <source>
        <dbReference type="ARBA" id="ARBA00022729"/>
    </source>
</evidence>
<evidence type="ECO:0000313" key="16">
    <source>
        <dbReference type="EMBL" id="OWM63922.1"/>
    </source>
</evidence>
<sequence length="673" mass="74341">MRHATLSLNFFGFYILIGSAPVLQVAAQTKPGCTSHCGDLDIPYPFGTKDSGSGCYYDNGGNKPADQFVIYCNSTSDPPMPYYDAELTVPAVNISVENHEMHIKLLVARDCYLPSGEGTHSISTSTRLGTFQLSSNKNSFTVVGCDTYAYFTNQENSRLSTGCMSLCSSIDDVTNGSCLGVGCCRTSSLPKKMWNYNISLSSLNSYNSVHEFNPCGFAFVVENDYFSFSTASLKNITEKRMPVVLDWAVGNQTCEEAKINTASYMCKENTNCTDVDPDYGKGYRCHCNDGYQGNPYLSGPYGCQGVATGCLLLLLCASLLALGLRQRKATKEREKFFKDNGGLRILGQGGQGTVYKGIMMNDRIVAIKKARLLDRSQVNEFINEVVVLSQINHKNVVRLIGCCLETELPLLVYEFVSNGTLSQHLHDNDGQCSTSLCSWEAWLRVAAETAGALSYLHSEAAIAIIHRDVKSTNILLDENFTAKVSDFGASRLMPSDKAQLSTLVQGTFGYLDPEYLHSSQLTEKSDVYSFGIVLAELITGKKAISFDKPEKERTLSLVFVSAVKEDRCLEIIDKRILNEGNVEHITEVALLASRCLKVRGEDRPSMKEVALELEGLLRETEQYPWIHQDPGNFEESEYLLRGSHVDYPDTGPISTTGYTMKNQLICFSVEDAR</sequence>
<keyword evidence="3" id="KW-0812">Transmembrane</keyword>
<dbReference type="InterPro" id="IPR011009">
    <property type="entry name" value="Kinase-like_dom_sf"/>
</dbReference>
<feature type="domain" description="Protein kinase" evidence="15">
    <location>
        <begin position="340"/>
        <end position="626"/>
    </location>
</feature>
<dbReference type="FunFam" id="1.10.510.10:FF:000084">
    <property type="entry name" value="Wall-associated receptor kinase 2"/>
    <property type="match status" value="1"/>
</dbReference>
<accession>A0A218VVJ6</accession>